<evidence type="ECO:0000313" key="1">
    <source>
        <dbReference type="EMBL" id="MBX64136.1"/>
    </source>
</evidence>
<dbReference type="AlphaFoldDB" id="A0A2P2QAW6"/>
<reference evidence="1" key="1">
    <citation type="submission" date="2018-02" db="EMBL/GenBank/DDBJ databases">
        <title>Rhizophora mucronata_Transcriptome.</title>
        <authorList>
            <person name="Meera S.P."/>
            <person name="Sreeshan A."/>
            <person name="Augustine A."/>
        </authorList>
    </citation>
    <scope>NUCLEOTIDE SEQUENCE</scope>
    <source>
        <tissue evidence="1">Leaf</tissue>
    </source>
</reference>
<dbReference type="EMBL" id="GGEC01083652">
    <property type="protein sequence ID" value="MBX64136.1"/>
    <property type="molecule type" value="Transcribed_RNA"/>
</dbReference>
<protein>
    <submittedName>
        <fullName evidence="1">Uncharacterized protein</fullName>
    </submittedName>
</protein>
<organism evidence="1">
    <name type="scientific">Rhizophora mucronata</name>
    <name type="common">Asiatic mangrove</name>
    <dbReference type="NCBI Taxonomy" id="61149"/>
    <lineage>
        <taxon>Eukaryota</taxon>
        <taxon>Viridiplantae</taxon>
        <taxon>Streptophyta</taxon>
        <taxon>Embryophyta</taxon>
        <taxon>Tracheophyta</taxon>
        <taxon>Spermatophyta</taxon>
        <taxon>Magnoliopsida</taxon>
        <taxon>eudicotyledons</taxon>
        <taxon>Gunneridae</taxon>
        <taxon>Pentapetalae</taxon>
        <taxon>rosids</taxon>
        <taxon>fabids</taxon>
        <taxon>Malpighiales</taxon>
        <taxon>Rhizophoraceae</taxon>
        <taxon>Rhizophora</taxon>
    </lineage>
</organism>
<proteinExistence type="predicted"/>
<name>A0A2P2QAW6_RHIMU</name>
<accession>A0A2P2QAW6</accession>
<sequence>MGVRVNCMDRSSYISATEHEWGDSLTSLPLVPWVHFHPFYNIVSVRATGEF</sequence>